<name>A0A4Z1AER7_9LEPT</name>
<dbReference type="OrthoDB" id="290767at2"/>
<sequence>MERRPDIRLDWVKETISNPDYKVIQIDKRFRYWKWIDEAQKYLRVITLEDRKTVHNAFFDRGFKR</sequence>
<accession>A0A4Z1AER7</accession>
<proteinExistence type="predicted"/>
<reference evidence="1" key="1">
    <citation type="journal article" date="2019" name="PLoS Negl. Trop. Dis.">
        <title>Revisiting the worldwide diversity of Leptospira species in the environment.</title>
        <authorList>
            <person name="Vincent A.T."/>
            <person name="Schiettekatte O."/>
            <person name="Bourhy P."/>
            <person name="Veyrier F.J."/>
            <person name="Picardeau M."/>
        </authorList>
    </citation>
    <scope>NUCLEOTIDE SEQUENCE [LARGE SCALE GENOMIC DNA]</scope>
    <source>
        <strain evidence="1">201601113</strain>
    </source>
</reference>
<dbReference type="AlphaFoldDB" id="A0A4Z1AER7"/>
<dbReference type="EMBL" id="RQHS01000010">
    <property type="protein sequence ID" value="TGN02129.1"/>
    <property type="molecule type" value="Genomic_DNA"/>
</dbReference>
<dbReference type="RefSeq" id="WP_135756319.1">
    <property type="nucleotide sequence ID" value="NZ_RQHS01000010.1"/>
</dbReference>
<evidence type="ECO:0000313" key="2">
    <source>
        <dbReference type="Proteomes" id="UP000297241"/>
    </source>
</evidence>
<organism evidence="1 2">
    <name type="scientific">Leptospira dzoumogneensis</name>
    <dbReference type="NCBI Taxonomy" id="2484904"/>
    <lineage>
        <taxon>Bacteria</taxon>
        <taxon>Pseudomonadati</taxon>
        <taxon>Spirochaetota</taxon>
        <taxon>Spirochaetia</taxon>
        <taxon>Leptospirales</taxon>
        <taxon>Leptospiraceae</taxon>
        <taxon>Leptospira</taxon>
    </lineage>
</organism>
<gene>
    <name evidence="1" type="ORF">EHR06_06905</name>
</gene>
<protein>
    <submittedName>
        <fullName evidence="1">Uncharacterized protein</fullName>
    </submittedName>
</protein>
<keyword evidence="2" id="KW-1185">Reference proteome</keyword>
<evidence type="ECO:0000313" key="1">
    <source>
        <dbReference type="EMBL" id="TGN02129.1"/>
    </source>
</evidence>
<comment type="caution">
    <text evidence="1">The sequence shown here is derived from an EMBL/GenBank/DDBJ whole genome shotgun (WGS) entry which is preliminary data.</text>
</comment>
<dbReference type="Proteomes" id="UP000297241">
    <property type="component" value="Unassembled WGS sequence"/>
</dbReference>